<dbReference type="PANTHER" id="PTHR43162">
    <property type="match status" value="1"/>
</dbReference>
<sequence>MILITGAAGTIGRELVKELRAARIPVRAMTRNPAKARAALGEELELVRGDFTDSRSLASALPNVRALFLLTAAGPWVADHDAAMLRAVKGTSVQKIVKMSAFGAGTAPLASSRWHEPGERGVMESGLAWTVLRPAGFASNAQAWVPAIRAGDAIELATGDGRHAVVDPRDVAAVAARALATDTHDGSIYELTGPEPLTAAEQIATLGRALGRSIATRDVTPEMAADRMREAGTPAAFADAVREGYAYVRAGNAASQSDAVERILGRAPRSFEVWVRDHLPLLR</sequence>
<dbReference type="InterPro" id="IPR036291">
    <property type="entry name" value="NAD(P)-bd_dom_sf"/>
</dbReference>
<evidence type="ECO:0000313" key="2">
    <source>
        <dbReference type="EMBL" id="WXB15364.1"/>
    </source>
</evidence>
<dbReference type="SUPFAM" id="SSF51735">
    <property type="entry name" value="NAD(P)-binding Rossmann-fold domains"/>
    <property type="match status" value="1"/>
</dbReference>
<feature type="domain" description="NAD(P)-binding" evidence="1">
    <location>
        <begin position="6"/>
        <end position="181"/>
    </location>
</feature>
<reference evidence="2 3" key="1">
    <citation type="submission" date="2021-12" db="EMBL/GenBank/DDBJ databases">
        <title>Discovery of the Pendulisporaceae a myxobacterial family with distinct sporulation behavior and unique specialized metabolism.</title>
        <authorList>
            <person name="Garcia R."/>
            <person name="Popoff A."/>
            <person name="Bader C.D."/>
            <person name="Loehr J."/>
            <person name="Walesch S."/>
            <person name="Walt C."/>
            <person name="Boldt J."/>
            <person name="Bunk B."/>
            <person name="Haeckl F.J.F.P.J."/>
            <person name="Gunesch A.P."/>
            <person name="Birkelbach J."/>
            <person name="Nuebel U."/>
            <person name="Pietschmann T."/>
            <person name="Bach T."/>
            <person name="Mueller R."/>
        </authorList>
    </citation>
    <scope>NUCLEOTIDE SEQUENCE [LARGE SCALE GENOMIC DNA]</scope>
    <source>
        <strain evidence="2 3">MSr11954</strain>
    </source>
</reference>
<gene>
    <name evidence="2" type="ORF">LZC94_47030</name>
</gene>
<dbReference type="InterPro" id="IPR016040">
    <property type="entry name" value="NAD(P)-bd_dom"/>
</dbReference>
<evidence type="ECO:0000313" key="3">
    <source>
        <dbReference type="Proteomes" id="UP001370348"/>
    </source>
</evidence>
<dbReference type="InterPro" id="IPR051604">
    <property type="entry name" value="Ergot_Alk_Oxidoreductase"/>
</dbReference>
<dbReference type="EMBL" id="CP089984">
    <property type="protein sequence ID" value="WXB15364.1"/>
    <property type="molecule type" value="Genomic_DNA"/>
</dbReference>
<dbReference type="Gene3D" id="3.40.50.720">
    <property type="entry name" value="NAD(P)-binding Rossmann-like Domain"/>
    <property type="match status" value="1"/>
</dbReference>
<organism evidence="2 3">
    <name type="scientific">Pendulispora albinea</name>
    <dbReference type="NCBI Taxonomy" id="2741071"/>
    <lineage>
        <taxon>Bacteria</taxon>
        <taxon>Pseudomonadati</taxon>
        <taxon>Myxococcota</taxon>
        <taxon>Myxococcia</taxon>
        <taxon>Myxococcales</taxon>
        <taxon>Sorangiineae</taxon>
        <taxon>Pendulisporaceae</taxon>
        <taxon>Pendulispora</taxon>
    </lineage>
</organism>
<dbReference type="Gene3D" id="3.90.25.10">
    <property type="entry name" value="UDP-galactose 4-epimerase, domain 1"/>
    <property type="match status" value="1"/>
</dbReference>
<name>A0ABZ2LWP4_9BACT</name>
<evidence type="ECO:0000259" key="1">
    <source>
        <dbReference type="Pfam" id="PF13460"/>
    </source>
</evidence>
<dbReference type="RefSeq" id="WP_394824989.1">
    <property type="nucleotide sequence ID" value="NZ_CP089984.1"/>
</dbReference>
<protein>
    <submittedName>
        <fullName evidence="2">NAD(P)H-binding protein</fullName>
    </submittedName>
</protein>
<dbReference type="Proteomes" id="UP001370348">
    <property type="component" value="Chromosome"/>
</dbReference>
<keyword evidence="3" id="KW-1185">Reference proteome</keyword>
<dbReference type="Pfam" id="PF13460">
    <property type="entry name" value="NAD_binding_10"/>
    <property type="match status" value="1"/>
</dbReference>
<accession>A0ABZ2LWP4</accession>
<proteinExistence type="predicted"/>
<dbReference type="PANTHER" id="PTHR43162:SF1">
    <property type="entry name" value="PRESTALK A DIFFERENTIATION PROTEIN A"/>
    <property type="match status" value="1"/>
</dbReference>